<feature type="transmembrane region" description="Helical" evidence="6">
    <location>
        <begin position="121"/>
        <end position="141"/>
    </location>
</feature>
<gene>
    <name evidence="8" type="ORF">Q9312_02735</name>
</gene>
<dbReference type="Gene3D" id="2.60.40.1190">
    <property type="match status" value="1"/>
</dbReference>
<evidence type="ECO:0000256" key="6">
    <source>
        <dbReference type="SAM" id="Phobius"/>
    </source>
</evidence>
<dbReference type="GO" id="GO:0022904">
    <property type="term" value="P:respiratory electron transport chain"/>
    <property type="evidence" value="ECO:0007669"/>
    <property type="project" value="InterPro"/>
</dbReference>
<dbReference type="KEGG" id="plei:Q9312_02735"/>
<name>A0AA51X7G2_9GAMM</name>
<evidence type="ECO:0000256" key="4">
    <source>
        <dbReference type="ARBA" id="ARBA00022982"/>
    </source>
</evidence>
<dbReference type="SMART" id="SM00887">
    <property type="entry name" value="EB_dh"/>
    <property type="match status" value="1"/>
</dbReference>
<sequence length="550" mass="63664">MKFSTTWIFLHSGLLISTLGALFTGLRISTAQRDYTLALSPILPQGNVHQLHFYFSILFLVCSLGFILAYGKRWVSSIKSGLRSYHRIVTFLGFVLLPLIALSGLNRYYSWLPWFELCNTHFLLAIIMAIYIGLHALVYFVQYGSKLIKTIFTPKPFAYSKLLWVFLLALGGYLSIVKLFNETPDRLLTQPITINTFIEIDGYAKESSWNESKPLSLMTYGGHNFHEGMTPVSVRSMSNDLELFMYIEWKDDTPSTQHLPLIKTDNGWKVLSDGFERFDERKYYEDKFAVMISNECDKPVAGVMHMGAKPLNDKPANWHGKGFHYTETNSLVDIWHWKAVRTNDMYLADDNYFSRPVNEIAGNRRYKGGYLADGKESGSYVMNWKWFNSESITPKRLPKDTAWLDKFQQDKPEDPTVSKNTQAQAHFIPVTRKKHRENKFKKVEDSSAVAWVIPWFSFEPYKIKNDNYIPGTVMPSVMYRSNRFEGDRSDVRARGRWENGRWHLEIARSLDTKSQKDVVIRDGVCIWFAAFDHAQIGHTRHINPVKIKFL</sequence>
<feature type="transmembrane region" description="Helical" evidence="6">
    <location>
        <begin position="51"/>
        <end position="70"/>
    </location>
</feature>
<dbReference type="InterPro" id="IPR019020">
    <property type="entry name" value="Cyt-c552/DMSO_Rdtase_haem-bd"/>
</dbReference>
<dbReference type="GO" id="GO:0016020">
    <property type="term" value="C:membrane"/>
    <property type="evidence" value="ECO:0007669"/>
    <property type="project" value="InterPro"/>
</dbReference>
<keyword evidence="9" id="KW-1185">Reference proteome</keyword>
<dbReference type="CDD" id="cd09625">
    <property type="entry name" value="DOMON_like_cytochrome"/>
    <property type="match status" value="1"/>
</dbReference>
<keyword evidence="5" id="KW-0408">Iron</keyword>
<evidence type="ECO:0000256" key="5">
    <source>
        <dbReference type="ARBA" id="ARBA00023004"/>
    </source>
</evidence>
<dbReference type="SUPFAM" id="SSF81342">
    <property type="entry name" value="Transmembrane di-heme cytochromes"/>
    <property type="match status" value="1"/>
</dbReference>
<dbReference type="InterPro" id="IPR016174">
    <property type="entry name" value="Di-haem_cyt_TM"/>
</dbReference>
<evidence type="ECO:0000313" key="8">
    <source>
        <dbReference type="EMBL" id="WMS87851.1"/>
    </source>
</evidence>
<dbReference type="EMBL" id="CP133548">
    <property type="protein sequence ID" value="WMS87851.1"/>
    <property type="molecule type" value="Genomic_DNA"/>
</dbReference>
<feature type="domain" description="Cytochrome c-552/DMSO reductase-like haem-binding" evidence="7">
    <location>
        <begin position="206"/>
        <end position="543"/>
    </location>
</feature>
<keyword evidence="3" id="KW-0479">Metal-binding</keyword>
<keyword evidence="4" id="KW-0249">Electron transport</keyword>
<organism evidence="8 9">
    <name type="scientific">Pleionea litopenaei</name>
    <dbReference type="NCBI Taxonomy" id="3070815"/>
    <lineage>
        <taxon>Bacteria</taxon>
        <taxon>Pseudomonadati</taxon>
        <taxon>Pseudomonadota</taxon>
        <taxon>Gammaproteobacteria</taxon>
        <taxon>Oceanospirillales</taxon>
        <taxon>Pleioneaceae</taxon>
        <taxon>Pleionea</taxon>
    </lineage>
</organism>
<feature type="transmembrane region" description="Helical" evidence="6">
    <location>
        <begin position="91"/>
        <end position="109"/>
    </location>
</feature>
<dbReference type="RefSeq" id="WP_309203008.1">
    <property type="nucleotide sequence ID" value="NZ_CP133548.1"/>
</dbReference>
<accession>A0AA51X7G2</accession>
<dbReference type="Proteomes" id="UP001239782">
    <property type="component" value="Chromosome"/>
</dbReference>
<evidence type="ECO:0000256" key="3">
    <source>
        <dbReference type="ARBA" id="ARBA00022723"/>
    </source>
</evidence>
<keyword evidence="6" id="KW-0812">Transmembrane</keyword>
<evidence type="ECO:0000259" key="7">
    <source>
        <dbReference type="SMART" id="SM00887"/>
    </source>
</evidence>
<dbReference type="GO" id="GO:0020037">
    <property type="term" value="F:heme binding"/>
    <property type="evidence" value="ECO:0007669"/>
    <property type="project" value="InterPro"/>
</dbReference>
<reference evidence="8 9" key="1">
    <citation type="submission" date="2023-08" db="EMBL/GenBank/DDBJ databases">
        <title>Pleionea litopenaei sp. nov., isolated from stomach of juvenile Litopenaeus vannamei.</title>
        <authorList>
            <person name="Rho A.M."/>
            <person name="Hwang C.Y."/>
        </authorList>
    </citation>
    <scope>NUCLEOTIDE SEQUENCE [LARGE SCALE GENOMIC DNA]</scope>
    <source>
        <strain evidence="8 9">HL-JVS1</strain>
    </source>
</reference>
<dbReference type="AlphaFoldDB" id="A0AA51X7G2"/>
<keyword evidence="6" id="KW-1133">Transmembrane helix</keyword>
<evidence type="ECO:0000256" key="1">
    <source>
        <dbReference type="ARBA" id="ARBA00022448"/>
    </source>
</evidence>
<dbReference type="GO" id="GO:0046872">
    <property type="term" value="F:metal ion binding"/>
    <property type="evidence" value="ECO:0007669"/>
    <property type="project" value="UniProtKB-KW"/>
</dbReference>
<keyword evidence="6" id="KW-0472">Membrane</keyword>
<feature type="transmembrane region" description="Helical" evidence="6">
    <location>
        <begin position="162"/>
        <end position="180"/>
    </location>
</feature>
<keyword evidence="2" id="KW-0349">Heme</keyword>
<evidence type="ECO:0000313" key="9">
    <source>
        <dbReference type="Proteomes" id="UP001239782"/>
    </source>
</evidence>
<evidence type="ECO:0000256" key="2">
    <source>
        <dbReference type="ARBA" id="ARBA00022617"/>
    </source>
</evidence>
<proteinExistence type="predicted"/>
<dbReference type="Pfam" id="PF09459">
    <property type="entry name" value="EB_dh"/>
    <property type="match status" value="1"/>
</dbReference>
<keyword evidence="1" id="KW-0813">Transport</keyword>
<protein>
    <submittedName>
        <fullName evidence="8">Ethylbenzene dehydrogenase-related protein</fullName>
    </submittedName>
</protein>